<accession>A0ABT0PH38</accession>
<keyword evidence="1" id="KW-0805">Transcription regulation</keyword>
<organism evidence="5 6">
    <name type="scientific">Parendozoicomonas callyspongiae</name>
    <dbReference type="NCBI Taxonomy" id="2942213"/>
    <lineage>
        <taxon>Bacteria</taxon>
        <taxon>Pseudomonadati</taxon>
        <taxon>Pseudomonadota</taxon>
        <taxon>Gammaproteobacteria</taxon>
        <taxon>Oceanospirillales</taxon>
        <taxon>Endozoicomonadaceae</taxon>
        <taxon>Parendozoicomonas</taxon>
    </lineage>
</organism>
<dbReference type="EMBL" id="JAMFLX010000015">
    <property type="protein sequence ID" value="MCL6270692.1"/>
    <property type="molecule type" value="Genomic_DNA"/>
</dbReference>
<dbReference type="Gene3D" id="1.10.10.10">
    <property type="entry name" value="Winged helix-like DNA-binding domain superfamily/Winged helix DNA-binding domain"/>
    <property type="match status" value="1"/>
</dbReference>
<dbReference type="PROSITE" id="PS50987">
    <property type="entry name" value="HTH_ARSR_2"/>
    <property type="match status" value="1"/>
</dbReference>
<gene>
    <name evidence="5" type="ORF">M3P05_12220</name>
</gene>
<dbReference type="NCBIfam" id="NF033788">
    <property type="entry name" value="HTH_metalloreg"/>
    <property type="match status" value="1"/>
</dbReference>
<dbReference type="InterPro" id="IPR051011">
    <property type="entry name" value="Metal_resp_trans_reg"/>
</dbReference>
<sequence length="106" mass="12207">MDAAQESISMYLSDDEHTNLAKIFKLLGDEGRLKIVLACMNEPRAVCCLSEIAGLSQSLTSHHLRALKDMRILKSRRQGRQMFYELDDDHIRCVLQDMIVHVREPH</sequence>
<name>A0ABT0PH38_9GAMM</name>
<evidence type="ECO:0000256" key="3">
    <source>
        <dbReference type="ARBA" id="ARBA00023163"/>
    </source>
</evidence>
<evidence type="ECO:0000256" key="1">
    <source>
        <dbReference type="ARBA" id="ARBA00023015"/>
    </source>
</evidence>
<keyword evidence="2" id="KW-0238">DNA-binding</keyword>
<reference evidence="5 6" key="1">
    <citation type="submission" date="2022-05" db="EMBL/GenBank/DDBJ databases">
        <authorList>
            <person name="Park J.-S."/>
        </authorList>
    </citation>
    <scope>NUCLEOTIDE SEQUENCE [LARGE SCALE GENOMIC DNA]</scope>
    <source>
        <strain evidence="5 6">2012CJ34-2</strain>
    </source>
</reference>
<comment type="caution">
    <text evidence="5">The sequence shown here is derived from an EMBL/GenBank/DDBJ whole genome shotgun (WGS) entry which is preliminary data.</text>
</comment>
<proteinExistence type="predicted"/>
<dbReference type="InterPro" id="IPR011991">
    <property type="entry name" value="ArsR-like_HTH"/>
</dbReference>
<dbReference type="InterPro" id="IPR001845">
    <property type="entry name" value="HTH_ArsR_DNA-bd_dom"/>
</dbReference>
<dbReference type="SMART" id="SM00418">
    <property type="entry name" value="HTH_ARSR"/>
    <property type="match status" value="1"/>
</dbReference>
<keyword evidence="6" id="KW-1185">Reference proteome</keyword>
<evidence type="ECO:0000256" key="2">
    <source>
        <dbReference type="ARBA" id="ARBA00023125"/>
    </source>
</evidence>
<dbReference type="PRINTS" id="PR00778">
    <property type="entry name" value="HTHARSR"/>
</dbReference>
<dbReference type="Pfam" id="PF01022">
    <property type="entry name" value="HTH_5"/>
    <property type="match status" value="1"/>
</dbReference>
<dbReference type="InterPro" id="IPR036388">
    <property type="entry name" value="WH-like_DNA-bd_sf"/>
</dbReference>
<dbReference type="SUPFAM" id="SSF46785">
    <property type="entry name" value="Winged helix' DNA-binding domain"/>
    <property type="match status" value="1"/>
</dbReference>
<feature type="domain" description="HTH arsR-type" evidence="4">
    <location>
        <begin position="12"/>
        <end position="106"/>
    </location>
</feature>
<protein>
    <submittedName>
        <fullName evidence="5">Metalloregulator ArsR/SmtB family transcription factor</fullName>
    </submittedName>
</protein>
<dbReference type="Proteomes" id="UP001203338">
    <property type="component" value="Unassembled WGS sequence"/>
</dbReference>
<dbReference type="RefSeq" id="WP_249699956.1">
    <property type="nucleotide sequence ID" value="NZ_JAMFLX010000015.1"/>
</dbReference>
<dbReference type="CDD" id="cd00090">
    <property type="entry name" value="HTH_ARSR"/>
    <property type="match status" value="1"/>
</dbReference>
<keyword evidence="3" id="KW-0804">Transcription</keyword>
<evidence type="ECO:0000313" key="5">
    <source>
        <dbReference type="EMBL" id="MCL6270692.1"/>
    </source>
</evidence>
<dbReference type="PANTHER" id="PTHR43132">
    <property type="entry name" value="ARSENICAL RESISTANCE OPERON REPRESSOR ARSR-RELATED"/>
    <property type="match status" value="1"/>
</dbReference>
<evidence type="ECO:0000259" key="4">
    <source>
        <dbReference type="PROSITE" id="PS50987"/>
    </source>
</evidence>
<dbReference type="InterPro" id="IPR036390">
    <property type="entry name" value="WH_DNA-bd_sf"/>
</dbReference>
<dbReference type="PANTHER" id="PTHR43132:SF6">
    <property type="entry name" value="HTH-TYPE TRANSCRIPTIONAL REPRESSOR CZRA"/>
    <property type="match status" value="1"/>
</dbReference>
<evidence type="ECO:0000313" key="6">
    <source>
        <dbReference type="Proteomes" id="UP001203338"/>
    </source>
</evidence>